<dbReference type="RefSeq" id="XP_056491611.1">
    <property type="nucleotide sequence ID" value="XM_056628877.1"/>
</dbReference>
<dbReference type="InterPro" id="IPR003018">
    <property type="entry name" value="GAF"/>
</dbReference>
<feature type="modified residue" description="4-aspartylphosphate" evidence="6">
    <location>
        <position position="1136"/>
    </location>
</feature>
<dbReference type="PANTHER" id="PTHR43047">
    <property type="entry name" value="TWO-COMPONENT HISTIDINE PROTEIN KINASE"/>
    <property type="match status" value="1"/>
</dbReference>
<feature type="compositionally biased region" description="Polar residues" evidence="7">
    <location>
        <begin position="309"/>
        <end position="319"/>
    </location>
</feature>
<dbReference type="Pfam" id="PF00512">
    <property type="entry name" value="HisKA"/>
    <property type="match status" value="1"/>
</dbReference>
<dbReference type="SUPFAM" id="SSF52172">
    <property type="entry name" value="CheY-like"/>
    <property type="match status" value="1"/>
</dbReference>
<evidence type="ECO:0000313" key="11">
    <source>
        <dbReference type="Proteomes" id="UP001147747"/>
    </source>
</evidence>
<dbReference type="OrthoDB" id="303614at2759"/>
<dbReference type="PRINTS" id="PR00344">
    <property type="entry name" value="BCTRLSENSOR"/>
</dbReference>
<dbReference type="Gene3D" id="3.40.50.2300">
    <property type="match status" value="1"/>
</dbReference>
<feature type="region of interest" description="Disordered" evidence="7">
    <location>
        <begin position="279"/>
        <end position="369"/>
    </location>
</feature>
<keyword evidence="5" id="KW-0418">Kinase</keyword>
<dbReference type="Pfam" id="PF02518">
    <property type="entry name" value="HATPase_c"/>
    <property type="match status" value="1"/>
</dbReference>
<reference evidence="10" key="2">
    <citation type="journal article" date="2023" name="IMA Fungus">
        <title>Comparative genomic study of the Penicillium genus elucidates a diverse pangenome and 15 lateral gene transfer events.</title>
        <authorList>
            <person name="Petersen C."/>
            <person name="Sorensen T."/>
            <person name="Nielsen M.R."/>
            <person name="Sondergaard T.E."/>
            <person name="Sorensen J.L."/>
            <person name="Fitzpatrick D.A."/>
            <person name="Frisvad J.C."/>
            <person name="Nielsen K.L."/>
        </authorList>
    </citation>
    <scope>NUCLEOTIDE SEQUENCE</scope>
    <source>
        <strain evidence="10">IBT 29677</strain>
    </source>
</reference>
<comment type="catalytic activity">
    <reaction evidence="1">
        <text>ATP + protein L-histidine = ADP + protein N-phospho-L-histidine.</text>
        <dbReference type="EC" id="2.7.13.3"/>
    </reaction>
</comment>
<proteinExistence type="predicted"/>
<evidence type="ECO:0000259" key="9">
    <source>
        <dbReference type="PROSITE" id="PS50110"/>
    </source>
</evidence>
<dbReference type="InterPro" id="IPR036097">
    <property type="entry name" value="HisK_dim/P_sf"/>
</dbReference>
<feature type="domain" description="Histidine kinase" evidence="8">
    <location>
        <begin position="612"/>
        <end position="882"/>
    </location>
</feature>
<dbReference type="CDD" id="cd17546">
    <property type="entry name" value="REC_hyHK_CKI1_RcsC-like"/>
    <property type="match status" value="1"/>
</dbReference>
<dbReference type="InterPro" id="IPR003661">
    <property type="entry name" value="HisK_dim/P_dom"/>
</dbReference>
<dbReference type="SUPFAM" id="SSF55781">
    <property type="entry name" value="GAF domain-like"/>
    <property type="match status" value="1"/>
</dbReference>
<dbReference type="PROSITE" id="PS50109">
    <property type="entry name" value="HIS_KIN"/>
    <property type="match status" value="1"/>
</dbReference>
<dbReference type="EC" id="2.7.13.3" evidence="2"/>
<feature type="region of interest" description="Disordered" evidence="7">
    <location>
        <begin position="724"/>
        <end position="743"/>
    </location>
</feature>
<evidence type="ECO:0000313" key="10">
    <source>
        <dbReference type="EMBL" id="KAJ5404369.1"/>
    </source>
</evidence>
<dbReference type="GO" id="GO:0005886">
    <property type="term" value="C:plasma membrane"/>
    <property type="evidence" value="ECO:0007669"/>
    <property type="project" value="TreeGrafter"/>
</dbReference>
<dbReference type="SMART" id="SM00387">
    <property type="entry name" value="HATPase_c"/>
    <property type="match status" value="1"/>
</dbReference>
<dbReference type="InterPro" id="IPR004358">
    <property type="entry name" value="Sig_transdc_His_kin-like_C"/>
</dbReference>
<evidence type="ECO:0000256" key="7">
    <source>
        <dbReference type="SAM" id="MobiDB-lite"/>
    </source>
</evidence>
<sequence>MRPSMTRGPDGPRKYAHNVDAAREREMHLYLPYWGYSTSEKFAQESSGNGPNASRDNVLTVFAQLASLRLNAKRALISLFDRTTQHVVAEATPRLSLRGAKDDDKSLWRGVQQLPRESIPMCNMAMHTFAKNGEESFVVPNLTQDSRFQFDASVTGPPHNRFYVSVPIMSPDDYVIGSIAVLDDEPRVAMTEEQTQFLQELSLTVMDHLISQRAMREEDREERMVRALGLFVQGKSDLSEGIDSRDHAKNENKADNQLAEINQKLESFQLSVVISNTPEKPVLEESRPDHTNNQYNGQGKSRRGRIAEITSSTKSQTVDEGSKSSRSRSPIQEFKRDESKLRGSEEKEENKQRPPLSPTTSHLQEKLAPSSVQRILDRASRLMNQALDVEGATFLDANVYARRQMIGPPDEKSDSDPRDFEIDYETQTHWESMGAENSGPKSLVLGYSTSSSASREDIDQQARHYISLPGAFISHLIERYPRGKIFHIEDDGTIAVSYEGLADDVSQAYFVGGKKVAEGSPQEKDIRQETMDIKYLHRALPDARCIGIYPVWDFQRSRWFTVNLVWTNDPGRVLSEPKDLTYMAAFSNSVMAEVSKMDLEAADRAKGAFISSISHELRSPLHGVLGTIELLQESVSTYSQRGLVETVHSCGRTLLDTLNHLLDYAKINTLTQPRGSGGEEGKTNRSKAKAAVPGVIQDQNLSSLVQEVVEGLIAGREFLDREENYAPGSRKRDRKSSQMSENGDDRSRLLTVVDIEWQENWHFTVYAGAWRRIVMDLFGNALKYTEAGYVSLFMKRDTISVHGENPVPAVRITIADSGRGISQDYLLHDLYTPFIQEDTQSPGLGVGLSLVHQIVKSLNGKIKIRSKVGEGTEVDVILPISGPESIPASKCPFLGLQKRLKGKSVSFFTKSFERSDLGIKQQVFSDIRSSLTRMVRDWFDLEVLDQSELRQKRPDFLIVTEHEYRTFAHSPENSDIRQSIEPKHAYPLIVLSGHTGNWKVVKENSQDRAIFLSQPVSPKTLEKVFSYCLDNEGIEFDEDSISPPLVESHEIQQISGMSLNNLGSTDPEMDKARNGDDSGALPDDRPIVLLVEDNPVNLKIIEACVKNAKLPYETAVNGLEALNKYKAKRFDAVIMDISMPIMDGLSATREMRHFEKMGKLDPSIIIILTAFLSAETQQEAAISGVNEFLTKPTPLKQLKQMLQNLPRRKSSINS</sequence>
<accession>A0A9X0BC90</accession>
<dbReference type="SMART" id="SM00448">
    <property type="entry name" value="REC"/>
    <property type="match status" value="1"/>
</dbReference>
<comment type="caution">
    <text evidence="10">The sequence shown here is derived from an EMBL/GenBank/DDBJ whole genome shotgun (WGS) entry which is preliminary data.</text>
</comment>
<dbReference type="InterPro" id="IPR003594">
    <property type="entry name" value="HATPase_dom"/>
</dbReference>
<dbReference type="Proteomes" id="UP001147747">
    <property type="component" value="Unassembled WGS sequence"/>
</dbReference>
<feature type="compositionally biased region" description="Basic and acidic residues" evidence="7">
    <location>
        <begin position="1068"/>
        <end position="1080"/>
    </location>
</feature>
<organism evidence="10 11">
    <name type="scientific">Penicillium cosmopolitanum</name>
    <dbReference type="NCBI Taxonomy" id="1131564"/>
    <lineage>
        <taxon>Eukaryota</taxon>
        <taxon>Fungi</taxon>
        <taxon>Dikarya</taxon>
        <taxon>Ascomycota</taxon>
        <taxon>Pezizomycotina</taxon>
        <taxon>Eurotiomycetes</taxon>
        <taxon>Eurotiomycetidae</taxon>
        <taxon>Eurotiales</taxon>
        <taxon>Aspergillaceae</taxon>
        <taxon>Penicillium</taxon>
    </lineage>
</organism>
<dbReference type="FunFam" id="1.10.287.130:FF:000023">
    <property type="entry name" value="Sensor histidine kinase/response regulator, putative"/>
    <property type="match status" value="1"/>
</dbReference>
<dbReference type="PROSITE" id="PS50110">
    <property type="entry name" value="RESPONSE_REGULATORY"/>
    <property type="match status" value="1"/>
</dbReference>
<reference evidence="10" key="1">
    <citation type="submission" date="2022-12" db="EMBL/GenBank/DDBJ databases">
        <authorList>
            <person name="Petersen C."/>
        </authorList>
    </citation>
    <scope>NUCLEOTIDE SEQUENCE</scope>
    <source>
        <strain evidence="10">IBT 29677</strain>
    </source>
</reference>
<feature type="region of interest" description="Disordered" evidence="7">
    <location>
        <begin position="670"/>
        <end position="691"/>
    </location>
</feature>
<dbReference type="Gene3D" id="3.30.450.40">
    <property type="match status" value="1"/>
</dbReference>
<evidence type="ECO:0000256" key="3">
    <source>
        <dbReference type="ARBA" id="ARBA00022553"/>
    </source>
</evidence>
<dbReference type="SMART" id="SM00388">
    <property type="entry name" value="HisKA"/>
    <property type="match status" value="1"/>
</dbReference>
<feature type="compositionally biased region" description="Basic and acidic residues" evidence="7">
    <location>
        <begin position="333"/>
        <end position="352"/>
    </location>
</feature>
<feature type="compositionally biased region" description="Basic and acidic residues" evidence="7">
    <location>
        <begin position="281"/>
        <end position="290"/>
    </location>
</feature>
<dbReference type="GeneID" id="81367857"/>
<dbReference type="InterPro" id="IPR005467">
    <property type="entry name" value="His_kinase_dom"/>
</dbReference>
<name>A0A9X0BC90_9EURO</name>
<evidence type="ECO:0000256" key="2">
    <source>
        <dbReference type="ARBA" id="ARBA00012438"/>
    </source>
</evidence>
<feature type="region of interest" description="Disordered" evidence="7">
    <location>
        <begin position="1060"/>
        <end position="1080"/>
    </location>
</feature>
<evidence type="ECO:0000256" key="6">
    <source>
        <dbReference type="PROSITE-ProRule" id="PRU00169"/>
    </source>
</evidence>
<dbReference type="EMBL" id="JAPZBU010000005">
    <property type="protein sequence ID" value="KAJ5404369.1"/>
    <property type="molecule type" value="Genomic_DNA"/>
</dbReference>
<dbReference type="AlphaFoldDB" id="A0A9X0BC90"/>
<dbReference type="FunFam" id="3.30.450.40:FF:000083">
    <property type="entry name" value="Sensor histidine kinase/response regulator, putative (AFU_orthologue AFUA_4G00660)"/>
    <property type="match status" value="1"/>
</dbReference>
<evidence type="ECO:0000259" key="8">
    <source>
        <dbReference type="PROSITE" id="PS50109"/>
    </source>
</evidence>
<dbReference type="SMART" id="SM00065">
    <property type="entry name" value="GAF"/>
    <property type="match status" value="1"/>
</dbReference>
<evidence type="ECO:0000256" key="4">
    <source>
        <dbReference type="ARBA" id="ARBA00022679"/>
    </source>
</evidence>
<dbReference type="SUPFAM" id="SSF55874">
    <property type="entry name" value="ATPase domain of HSP90 chaperone/DNA topoisomerase II/histidine kinase"/>
    <property type="match status" value="1"/>
</dbReference>
<feature type="domain" description="Response regulatory" evidence="9">
    <location>
        <begin position="1087"/>
        <end position="1206"/>
    </location>
</feature>
<dbReference type="Pfam" id="PF00072">
    <property type="entry name" value="Response_reg"/>
    <property type="match status" value="1"/>
</dbReference>
<keyword evidence="11" id="KW-1185">Reference proteome</keyword>
<protein>
    <recommendedName>
        <fullName evidence="2">histidine kinase</fullName>
        <ecNumber evidence="2">2.7.13.3</ecNumber>
    </recommendedName>
</protein>
<dbReference type="GO" id="GO:0000155">
    <property type="term" value="F:phosphorelay sensor kinase activity"/>
    <property type="evidence" value="ECO:0007669"/>
    <property type="project" value="InterPro"/>
</dbReference>
<dbReference type="Pfam" id="PF01590">
    <property type="entry name" value="GAF"/>
    <property type="match status" value="1"/>
</dbReference>
<dbReference type="Gene3D" id="1.10.287.130">
    <property type="match status" value="1"/>
</dbReference>
<dbReference type="InterPro" id="IPR001789">
    <property type="entry name" value="Sig_transdc_resp-reg_receiver"/>
</dbReference>
<dbReference type="PANTHER" id="PTHR43047:SF74">
    <property type="entry name" value="HISTIDINE KINASE-RELATED"/>
    <property type="match status" value="1"/>
</dbReference>
<dbReference type="InterPro" id="IPR036890">
    <property type="entry name" value="HATPase_C_sf"/>
</dbReference>
<gene>
    <name evidence="10" type="ORF">N7509_004240</name>
</gene>
<dbReference type="CDD" id="cd00082">
    <property type="entry name" value="HisKA"/>
    <property type="match status" value="1"/>
</dbReference>
<keyword evidence="3 6" id="KW-0597">Phosphoprotein</keyword>
<dbReference type="GO" id="GO:0009927">
    <property type="term" value="F:histidine phosphotransfer kinase activity"/>
    <property type="evidence" value="ECO:0007669"/>
    <property type="project" value="TreeGrafter"/>
</dbReference>
<dbReference type="SUPFAM" id="SSF47384">
    <property type="entry name" value="Homodimeric domain of signal transducing histidine kinase"/>
    <property type="match status" value="1"/>
</dbReference>
<dbReference type="Gene3D" id="3.30.565.10">
    <property type="entry name" value="Histidine kinase-like ATPase, C-terminal domain"/>
    <property type="match status" value="1"/>
</dbReference>
<keyword evidence="4" id="KW-0808">Transferase</keyword>
<evidence type="ECO:0000256" key="5">
    <source>
        <dbReference type="ARBA" id="ARBA00022777"/>
    </source>
</evidence>
<dbReference type="InterPro" id="IPR029016">
    <property type="entry name" value="GAF-like_dom_sf"/>
</dbReference>
<evidence type="ECO:0000256" key="1">
    <source>
        <dbReference type="ARBA" id="ARBA00000085"/>
    </source>
</evidence>
<dbReference type="InterPro" id="IPR011006">
    <property type="entry name" value="CheY-like_superfamily"/>
</dbReference>